<feature type="region of interest" description="Disordered" evidence="1">
    <location>
        <begin position="86"/>
        <end position="126"/>
    </location>
</feature>
<dbReference type="Proteomes" id="UP000492820">
    <property type="component" value="Unassembled WGS sequence"/>
</dbReference>
<dbReference type="AlphaFoldDB" id="A0A068WWC2"/>
<name>A0A068WWC2_ECHGR</name>
<evidence type="ECO:0000313" key="3">
    <source>
        <dbReference type="Proteomes" id="UP000492820"/>
    </source>
</evidence>
<protein>
    <submittedName>
        <fullName evidence="4">Secreted protein</fullName>
    </submittedName>
</protein>
<reference evidence="2 3" key="1">
    <citation type="journal article" date="2013" name="Nature">
        <title>The genomes of four tapeworm species reveal adaptations to parasitism.</title>
        <authorList>
            <person name="Tsai I.J."/>
            <person name="Zarowiecki M."/>
            <person name="Holroyd N."/>
            <person name="Garciarrubio A."/>
            <person name="Sanchez-Flores A."/>
            <person name="Brooks K.L."/>
            <person name="Tracey A."/>
            <person name="Bobes R.J."/>
            <person name="Fragoso G."/>
            <person name="Sciutto E."/>
            <person name="Aslett M."/>
            <person name="Beasley H."/>
            <person name="Bennett H.M."/>
            <person name="Cai J."/>
            <person name="Camicia F."/>
            <person name="Clark R."/>
            <person name="Cucher M."/>
            <person name="De Silva N."/>
            <person name="Day T.A."/>
            <person name="Deplazes P."/>
            <person name="Estrada K."/>
            <person name="Fernandez C."/>
            <person name="Holland P.W."/>
            <person name="Hou J."/>
            <person name="Hu S."/>
            <person name="Huckvale T."/>
            <person name="Hung S.S."/>
            <person name="Kamenetzky L."/>
            <person name="Keane J.A."/>
            <person name="Kiss F."/>
            <person name="Koziol U."/>
            <person name="Lambert O."/>
            <person name="Liu K."/>
            <person name="Luo X."/>
            <person name="Luo Y."/>
            <person name="Macchiaroli N."/>
            <person name="Nichol S."/>
            <person name="Paps J."/>
            <person name="Parkinson J."/>
            <person name="Pouchkina-Stantcheva N."/>
            <person name="Riddiford N."/>
            <person name="Rosenzvit M."/>
            <person name="Salinas G."/>
            <person name="Wasmuth J.D."/>
            <person name="Zamanian M."/>
            <person name="Zheng Y."/>
            <person name="Cai X."/>
            <person name="Soberon X."/>
            <person name="Olson P.D."/>
            <person name="Laclette J.P."/>
            <person name="Brehm K."/>
            <person name="Berriman M."/>
            <person name="Garciarrubio A."/>
            <person name="Bobes R.J."/>
            <person name="Fragoso G."/>
            <person name="Sanchez-Flores A."/>
            <person name="Estrada K."/>
            <person name="Cevallos M.A."/>
            <person name="Morett E."/>
            <person name="Gonzalez V."/>
            <person name="Portillo T."/>
            <person name="Ochoa-Leyva A."/>
            <person name="Jose M.V."/>
            <person name="Sciutto E."/>
            <person name="Landa A."/>
            <person name="Jimenez L."/>
            <person name="Valdes V."/>
            <person name="Carrero J.C."/>
            <person name="Larralde C."/>
            <person name="Morales-Montor J."/>
            <person name="Limon-Lason J."/>
            <person name="Soberon X."/>
            <person name="Laclette J.P."/>
        </authorList>
    </citation>
    <scope>NUCLEOTIDE SEQUENCE [LARGE SCALE GENOMIC DNA]</scope>
</reference>
<organism evidence="2">
    <name type="scientific">Echinococcus granulosus</name>
    <name type="common">Hydatid tapeworm</name>
    <dbReference type="NCBI Taxonomy" id="6210"/>
    <lineage>
        <taxon>Eukaryota</taxon>
        <taxon>Metazoa</taxon>
        <taxon>Spiralia</taxon>
        <taxon>Lophotrochozoa</taxon>
        <taxon>Platyhelminthes</taxon>
        <taxon>Cestoda</taxon>
        <taxon>Eucestoda</taxon>
        <taxon>Cyclophyllidea</taxon>
        <taxon>Taeniidae</taxon>
        <taxon>Echinococcus</taxon>
        <taxon>Echinococcus granulosus group</taxon>
    </lineage>
</organism>
<reference evidence="2" key="2">
    <citation type="submission" date="2014-06" db="EMBL/GenBank/DDBJ databases">
        <authorList>
            <person name="Aslett M."/>
        </authorList>
    </citation>
    <scope>NUCLEOTIDE SEQUENCE</scope>
</reference>
<evidence type="ECO:0000313" key="4">
    <source>
        <dbReference type="WBParaSite" id="EgrG_000073100"/>
    </source>
</evidence>
<proteinExistence type="predicted"/>
<dbReference type="EMBL" id="LK028585">
    <property type="protein sequence ID" value="CDS21936.1"/>
    <property type="molecule type" value="Genomic_DNA"/>
</dbReference>
<sequence length="126" mass="14181">MLLHPIVTPMAWNGNLSPRGVDSSIPGRAGKVMPCTCRVSGWLISVLSRLTSLYTTYESVFPTVFWKAFKDCISSTCQLKNFRTAKGKNTDQGGKWQDLFNNTMRKPKAENPRQGRNTIEVEEANR</sequence>
<gene>
    <name evidence="2" type="ORF">EgrG_000073100</name>
</gene>
<accession>A0A068WWC2</accession>
<evidence type="ECO:0000256" key="1">
    <source>
        <dbReference type="SAM" id="MobiDB-lite"/>
    </source>
</evidence>
<dbReference type="WBParaSite" id="EgrG_000073100">
    <property type="protein sequence ID" value="EgrG_000073100"/>
    <property type="gene ID" value="EgrG_000073100"/>
</dbReference>
<reference evidence="4" key="3">
    <citation type="submission" date="2020-10" db="UniProtKB">
        <authorList>
            <consortium name="WormBaseParasite"/>
        </authorList>
    </citation>
    <scope>IDENTIFICATION</scope>
</reference>
<evidence type="ECO:0000313" key="2">
    <source>
        <dbReference type="EMBL" id="CDS21936.1"/>
    </source>
</evidence>